<reference evidence="2 3" key="1">
    <citation type="submission" date="2018-08" db="EMBL/GenBank/DDBJ databases">
        <title>A genome reference for cultivated species of the human gut microbiota.</title>
        <authorList>
            <person name="Zou Y."/>
            <person name="Xue W."/>
            <person name="Luo G."/>
        </authorList>
    </citation>
    <scope>NUCLEOTIDE SEQUENCE [LARGE SCALE GENOMIC DNA]</scope>
    <source>
        <strain evidence="2 3">AM07-24</strain>
    </source>
</reference>
<dbReference type="Gene3D" id="3.40.630.30">
    <property type="match status" value="1"/>
</dbReference>
<evidence type="ECO:0000313" key="3">
    <source>
        <dbReference type="Proteomes" id="UP000284841"/>
    </source>
</evidence>
<dbReference type="EMBL" id="QRMS01000001">
    <property type="protein sequence ID" value="RHJ89963.1"/>
    <property type="molecule type" value="Genomic_DNA"/>
</dbReference>
<dbReference type="GO" id="GO:0016747">
    <property type="term" value="F:acyltransferase activity, transferring groups other than amino-acyl groups"/>
    <property type="evidence" value="ECO:0007669"/>
    <property type="project" value="InterPro"/>
</dbReference>
<dbReference type="InterPro" id="IPR016181">
    <property type="entry name" value="Acyl_CoA_acyltransferase"/>
</dbReference>
<dbReference type="STRING" id="1776384.GCA_900086585_03335"/>
<protein>
    <submittedName>
        <fullName evidence="2">GNAT family N-acetyltransferase</fullName>
    </submittedName>
</protein>
<name>A0A415E831_9FIRM</name>
<dbReference type="Proteomes" id="UP000284841">
    <property type="component" value="Unassembled WGS sequence"/>
</dbReference>
<accession>A0A415E831</accession>
<keyword evidence="2" id="KW-0808">Transferase</keyword>
<sequence>MRLMITFRDVDKDNFQAAISLEVHENQKCFMEDNLFSIAECAFEKDFRTKVVYSDGEPIGFLLYYFVKDDPDYVFLHRYMIDKDQQGKGLGRAALEASMDLFKEEYPSIGCVELMHYPDNKIGAAMYESLGFVPTGENRESEPCRCELGTKNPDRYVEIVRRRYYAAP</sequence>
<evidence type="ECO:0000313" key="2">
    <source>
        <dbReference type="EMBL" id="RHJ89963.1"/>
    </source>
</evidence>
<keyword evidence="3" id="KW-1185">Reference proteome</keyword>
<organism evidence="2 3">
    <name type="scientific">Emergencia timonensis</name>
    <dbReference type="NCBI Taxonomy" id="1776384"/>
    <lineage>
        <taxon>Bacteria</taxon>
        <taxon>Bacillati</taxon>
        <taxon>Bacillota</taxon>
        <taxon>Clostridia</taxon>
        <taxon>Peptostreptococcales</taxon>
        <taxon>Anaerovoracaceae</taxon>
        <taxon>Emergencia</taxon>
    </lineage>
</organism>
<gene>
    <name evidence="2" type="ORF">DW099_05225</name>
</gene>
<dbReference type="AlphaFoldDB" id="A0A415E831"/>
<dbReference type="PROSITE" id="PS51186">
    <property type="entry name" value="GNAT"/>
    <property type="match status" value="1"/>
</dbReference>
<dbReference type="InterPro" id="IPR000182">
    <property type="entry name" value="GNAT_dom"/>
</dbReference>
<dbReference type="OrthoDB" id="9127144at2"/>
<dbReference type="Pfam" id="PF00583">
    <property type="entry name" value="Acetyltransf_1"/>
    <property type="match status" value="1"/>
</dbReference>
<comment type="caution">
    <text evidence="2">The sequence shown here is derived from an EMBL/GenBank/DDBJ whole genome shotgun (WGS) entry which is preliminary data.</text>
</comment>
<evidence type="ECO:0000259" key="1">
    <source>
        <dbReference type="PROSITE" id="PS51186"/>
    </source>
</evidence>
<dbReference type="CDD" id="cd04301">
    <property type="entry name" value="NAT_SF"/>
    <property type="match status" value="1"/>
</dbReference>
<dbReference type="SUPFAM" id="SSF55729">
    <property type="entry name" value="Acyl-CoA N-acyltransferases (Nat)"/>
    <property type="match status" value="1"/>
</dbReference>
<feature type="domain" description="N-acetyltransferase" evidence="1">
    <location>
        <begin position="5"/>
        <end position="153"/>
    </location>
</feature>
<proteinExistence type="predicted"/>